<comment type="caution">
    <text evidence="3">The sequence shown here is derived from an EMBL/GenBank/DDBJ whole genome shotgun (WGS) entry which is preliminary data.</text>
</comment>
<gene>
    <name evidence="3" type="ORF">F8153_02210</name>
</gene>
<dbReference type="InterPro" id="IPR025748">
    <property type="entry name" value="PrcB_C_dom"/>
</dbReference>
<evidence type="ECO:0000259" key="2">
    <source>
        <dbReference type="Pfam" id="PF14343"/>
    </source>
</evidence>
<dbReference type="InterPro" id="IPR018911">
    <property type="entry name" value="Gmad2_Ig-like_dom"/>
</dbReference>
<dbReference type="OrthoDB" id="2067368at2"/>
<dbReference type="PROSITE" id="PS51257">
    <property type="entry name" value="PROKAR_LIPOPROTEIN"/>
    <property type="match status" value="1"/>
</dbReference>
<dbReference type="Pfam" id="PF14343">
    <property type="entry name" value="PrcB_C"/>
    <property type="match status" value="1"/>
</dbReference>
<evidence type="ECO:0000313" key="3">
    <source>
        <dbReference type="EMBL" id="KAB3532470.1"/>
    </source>
</evidence>
<feature type="domain" description="Bacterial spore germination immunoglobulin-like" evidence="1">
    <location>
        <begin position="264"/>
        <end position="345"/>
    </location>
</feature>
<keyword evidence="3" id="KW-0378">Hydrolase</keyword>
<dbReference type="RefSeq" id="WP_151864720.1">
    <property type="nucleotide sequence ID" value="NZ_WBZB01000008.1"/>
</dbReference>
<dbReference type="Proteomes" id="UP000465601">
    <property type="component" value="Unassembled WGS sequence"/>
</dbReference>
<sequence length="359" mass="41437">MKLSRFGLIIMSLLIVSGCQIKDSPLPNQEEYPYSQLKAESIQDFQIYWDGEKSLKETHSNKTETLADLISKIPPINLEAKIDDPKCLRGIKLTLNREIEGSNQLLICLIDSEERIRLGPQGREYVVTSKELVEFIEDNRPQKLAILEEEHVPSNAMDWFKEFNRKEKAAYVYQHPNATFIRVDAGEKPTGGYDIEVKGYVEEEYPRRIHVEFTEPEEGQVVTEALIYPTVYLKVYTKEASRYDVIDQQKEILNTEEEFVYAVLETPLEDDKIDSNFRVKGRIIAFEGAFVIRILDAYDKVIHEEFLQADAGGPQWGAFDEKIIFQPPKDDTGFLEVGEFSAQNGIFLQRLRIPIRFEE</sequence>
<keyword evidence="3" id="KW-0645">Protease</keyword>
<dbReference type="AlphaFoldDB" id="A0A833HRU0"/>
<proteinExistence type="predicted"/>
<dbReference type="Pfam" id="PF10648">
    <property type="entry name" value="Gmad2"/>
    <property type="match status" value="1"/>
</dbReference>
<protein>
    <submittedName>
        <fullName evidence="3">Protease complex subunit PrcB family protein</fullName>
    </submittedName>
</protein>
<reference evidence="3 4" key="1">
    <citation type="submission" date="2019-10" db="EMBL/GenBank/DDBJ databases">
        <title>Alkaliphilus serpentinus sp. nov. and Alkaliphilus pronyensis sp. nov., two novel anaerobic alkaliphilic species isolated from the serpentinized-hosted hydrothermal field of the Prony Bay (New Caledonia).</title>
        <authorList>
            <person name="Postec A."/>
        </authorList>
    </citation>
    <scope>NUCLEOTIDE SEQUENCE [LARGE SCALE GENOMIC DNA]</scope>
    <source>
        <strain evidence="3 4">LacT</strain>
    </source>
</reference>
<dbReference type="GO" id="GO:0006508">
    <property type="term" value="P:proteolysis"/>
    <property type="evidence" value="ECO:0007669"/>
    <property type="project" value="UniProtKB-KW"/>
</dbReference>
<dbReference type="EMBL" id="WBZB01000008">
    <property type="protein sequence ID" value="KAB3532470.1"/>
    <property type="molecule type" value="Genomic_DNA"/>
</dbReference>
<feature type="domain" description="PrcB C-terminal" evidence="2">
    <location>
        <begin position="180"/>
        <end position="235"/>
    </location>
</feature>
<dbReference type="GO" id="GO:0008233">
    <property type="term" value="F:peptidase activity"/>
    <property type="evidence" value="ECO:0007669"/>
    <property type="project" value="UniProtKB-KW"/>
</dbReference>
<evidence type="ECO:0000313" key="4">
    <source>
        <dbReference type="Proteomes" id="UP000465601"/>
    </source>
</evidence>
<keyword evidence="4" id="KW-1185">Reference proteome</keyword>
<name>A0A833HRU0_9FIRM</name>
<evidence type="ECO:0000259" key="1">
    <source>
        <dbReference type="Pfam" id="PF10648"/>
    </source>
</evidence>
<accession>A0A833HRU0</accession>
<organism evidence="3 4">
    <name type="scientific">Alkaliphilus serpentinus</name>
    <dbReference type="NCBI Taxonomy" id="1482731"/>
    <lineage>
        <taxon>Bacteria</taxon>
        <taxon>Bacillati</taxon>
        <taxon>Bacillota</taxon>
        <taxon>Clostridia</taxon>
        <taxon>Peptostreptococcales</taxon>
        <taxon>Natronincolaceae</taxon>
        <taxon>Alkaliphilus</taxon>
    </lineage>
</organism>